<dbReference type="GO" id="GO:0016491">
    <property type="term" value="F:oxidoreductase activity"/>
    <property type="evidence" value="ECO:0007669"/>
    <property type="project" value="UniProtKB-KW"/>
</dbReference>
<keyword evidence="1 5" id="KW-0732">Signal</keyword>
<dbReference type="AlphaFoldDB" id="A0A6M4HAW9"/>
<dbReference type="InterPro" id="IPR041205">
    <property type="entry name" value="ScsC_N"/>
</dbReference>
<dbReference type="InterPro" id="IPR036249">
    <property type="entry name" value="Thioredoxin-like_sf"/>
</dbReference>
<protein>
    <recommendedName>
        <fullName evidence="6">Thioredoxin domain-containing protein</fullName>
    </recommendedName>
</protein>
<organism evidence="7 8">
    <name type="scientific">Usitatibacter palustris</name>
    <dbReference type="NCBI Taxonomy" id="2732487"/>
    <lineage>
        <taxon>Bacteria</taxon>
        <taxon>Pseudomonadati</taxon>
        <taxon>Pseudomonadota</taxon>
        <taxon>Betaproteobacteria</taxon>
        <taxon>Nitrosomonadales</taxon>
        <taxon>Usitatibacteraceae</taxon>
        <taxon>Usitatibacter</taxon>
    </lineage>
</organism>
<evidence type="ECO:0000256" key="1">
    <source>
        <dbReference type="ARBA" id="ARBA00022729"/>
    </source>
</evidence>
<dbReference type="KEGG" id="upl:DSM104440_03094"/>
<dbReference type="Pfam" id="PF18312">
    <property type="entry name" value="ScsC_N"/>
    <property type="match status" value="1"/>
</dbReference>
<proteinExistence type="predicted"/>
<dbReference type="CDD" id="cd03023">
    <property type="entry name" value="DsbA_Com1_like"/>
    <property type="match status" value="1"/>
</dbReference>
<gene>
    <name evidence="7" type="ORF">DSM104440_03094</name>
</gene>
<dbReference type="EMBL" id="CP053073">
    <property type="protein sequence ID" value="QJR16265.1"/>
    <property type="molecule type" value="Genomic_DNA"/>
</dbReference>
<keyword evidence="3" id="KW-1015">Disulfide bond</keyword>
<evidence type="ECO:0000256" key="3">
    <source>
        <dbReference type="ARBA" id="ARBA00023157"/>
    </source>
</evidence>
<evidence type="ECO:0000259" key="6">
    <source>
        <dbReference type="PROSITE" id="PS51352"/>
    </source>
</evidence>
<keyword evidence="4" id="KW-0676">Redox-active center</keyword>
<dbReference type="Proteomes" id="UP000503096">
    <property type="component" value="Chromosome"/>
</dbReference>
<dbReference type="PANTHER" id="PTHR13887:SF14">
    <property type="entry name" value="DISULFIDE BOND FORMATION PROTEIN D"/>
    <property type="match status" value="1"/>
</dbReference>
<dbReference type="Gene3D" id="3.40.30.10">
    <property type="entry name" value="Glutaredoxin"/>
    <property type="match status" value="1"/>
</dbReference>
<dbReference type="Pfam" id="PF01323">
    <property type="entry name" value="DSBA"/>
    <property type="match status" value="1"/>
</dbReference>
<dbReference type="PROSITE" id="PS51352">
    <property type="entry name" value="THIOREDOXIN_2"/>
    <property type="match status" value="1"/>
</dbReference>
<evidence type="ECO:0000256" key="5">
    <source>
        <dbReference type="SAM" id="SignalP"/>
    </source>
</evidence>
<feature type="signal peptide" evidence="5">
    <location>
        <begin position="1"/>
        <end position="24"/>
    </location>
</feature>
<evidence type="ECO:0000313" key="8">
    <source>
        <dbReference type="Proteomes" id="UP000503096"/>
    </source>
</evidence>
<dbReference type="InterPro" id="IPR001853">
    <property type="entry name" value="DSBA-like_thioredoxin_dom"/>
</dbReference>
<evidence type="ECO:0000256" key="4">
    <source>
        <dbReference type="ARBA" id="ARBA00023284"/>
    </source>
</evidence>
<evidence type="ECO:0000256" key="2">
    <source>
        <dbReference type="ARBA" id="ARBA00023002"/>
    </source>
</evidence>
<dbReference type="InParanoid" id="A0A6M4HAW9"/>
<keyword evidence="2" id="KW-0560">Oxidoreductase</keyword>
<sequence>MRTFKIPHFVAALAVALATPAVLAQSPAPTVPVEQRAAIESVVRDYLLKNPEVVREAMQALQAKEEAEKQKAQKLALATHRARIENDATSPVGGNPKGTVVVVEFFDYGCGHCKRAAGAVDGIIEKDKDVKIVYKELPILGPESFHAARAALASRKQGKYPQFHSALMHSPAIDAASVEAIAIKVGLDVKKLTADMDDPAIMATLEANSKLAQDLDIQGTPAFIVGEQFIPGGLDINTLTFLVSTEKTRKAEAKPAKAASLK</sequence>
<name>A0A6M4HAW9_9PROT</name>
<dbReference type="PANTHER" id="PTHR13887">
    <property type="entry name" value="GLUTATHIONE S-TRANSFERASE KAPPA"/>
    <property type="match status" value="1"/>
</dbReference>
<dbReference type="SUPFAM" id="SSF52833">
    <property type="entry name" value="Thioredoxin-like"/>
    <property type="match status" value="1"/>
</dbReference>
<dbReference type="InterPro" id="IPR013766">
    <property type="entry name" value="Thioredoxin_domain"/>
</dbReference>
<evidence type="ECO:0000313" key="7">
    <source>
        <dbReference type="EMBL" id="QJR16265.1"/>
    </source>
</evidence>
<dbReference type="RefSeq" id="WP_171164235.1">
    <property type="nucleotide sequence ID" value="NZ_CP053073.1"/>
</dbReference>
<reference evidence="7 8" key="1">
    <citation type="submission" date="2020-04" db="EMBL/GenBank/DDBJ databases">
        <title>Usitatibacter rugosus gen. nov., sp. nov. and Usitatibacter palustris sp. nov., novel members of Usitatibacteraceae fam. nov. within the order Nitrosomonadales isolated from soil.</title>
        <authorList>
            <person name="Huber K.J."/>
            <person name="Neumann-Schaal M."/>
            <person name="Geppert A."/>
            <person name="Luckner M."/>
            <person name="Wanner G."/>
            <person name="Overmann J."/>
        </authorList>
    </citation>
    <scope>NUCLEOTIDE SEQUENCE [LARGE SCALE GENOMIC DNA]</scope>
    <source>
        <strain evidence="7 8">Swamp67</strain>
    </source>
</reference>
<accession>A0A6M4HAW9</accession>
<keyword evidence="8" id="KW-1185">Reference proteome</keyword>
<feature type="domain" description="Thioredoxin" evidence="6">
    <location>
        <begin position="66"/>
        <end position="248"/>
    </location>
</feature>
<feature type="chain" id="PRO_5026894345" description="Thioredoxin domain-containing protein" evidence="5">
    <location>
        <begin position="25"/>
        <end position="262"/>
    </location>
</feature>